<accession>A0A1G1WZ22</accession>
<keyword evidence="1" id="KW-1133">Transmembrane helix</keyword>
<dbReference type="Pfam" id="PF09586">
    <property type="entry name" value="YfhO"/>
    <property type="match status" value="1"/>
</dbReference>
<gene>
    <name evidence="2" type="ORF">A3A61_03805</name>
</gene>
<dbReference type="Proteomes" id="UP000177718">
    <property type="component" value="Unassembled WGS sequence"/>
</dbReference>
<dbReference type="EMBL" id="MHDB01000010">
    <property type="protein sequence ID" value="OGY32580.1"/>
    <property type="molecule type" value="Genomic_DNA"/>
</dbReference>
<name>A0A1G1WZ22_9BACT</name>
<evidence type="ECO:0000256" key="1">
    <source>
        <dbReference type="SAM" id="Phobius"/>
    </source>
</evidence>
<dbReference type="PANTHER" id="PTHR38454:SF1">
    <property type="entry name" value="INTEGRAL MEMBRANE PROTEIN"/>
    <property type="match status" value="1"/>
</dbReference>
<keyword evidence="1" id="KW-0812">Transmembrane</keyword>
<reference evidence="2 3" key="1">
    <citation type="journal article" date="2016" name="Nat. Commun.">
        <title>Thousands of microbial genomes shed light on interconnected biogeochemical processes in an aquifer system.</title>
        <authorList>
            <person name="Anantharaman K."/>
            <person name="Brown C.T."/>
            <person name="Hug L.A."/>
            <person name="Sharon I."/>
            <person name="Castelle C.J."/>
            <person name="Probst A.J."/>
            <person name="Thomas B.C."/>
            <person name="Singh A."/>
            <person name="Wilkins M.J."/>
            <person name="Karaoz U."/>
            <person name="Brodie E.L."/>
            <person name="Williams K.H."/>
            <person name="Hubbard S.S."/>
            <person name="Banfield J.F."/>
        </authorList>
    </citation>
    <scope>NUCLEOTIDE SEQUENCE [LARGE SCALE GENOMIC DNA]</scope>
</reference>
<protein>
    <submittedName>
        <fullName evidence="2">Uncharacterized protein</fullName>
    </submittedName>
</protein>
<organism evidence="2 3">
    <name type="scientific">Candidatus Woykebacteria bacterium RIFCSPLOWO2_01_FULL_43_14</name>
    <dbReference type="NCBI Taxonomy" id="1802605"/>
    <lineage>
        <taxon>Bacteria</taxon>
        <taxon>Candidatus Woykeibacteriota</taxon>
    </lineage>
</organism>
<feature type="transmembrane region" description="Helical" evidence="1">
    <location>
        <begin position="162"/>
        <end position="179"/>
    </location>
</feature>
<dbReference type="PANTHER" id="PTHR38454">
    <property type="entry name" value="INTEGRAL MEMBRANE PROTEIN-RELATED"/>
    <property type="match status" value="1"/>
</dbReference>
<proteinExistence type="predicted"/>
<evidence type="ECO:0000313" key="3">
    <source>
        <dbReference type="Proteomes" id="UP000177718"/>
    </source>
</evidence>
<keyword evidence="1" id="KW-0472">Membrane</keyword>
<comment type="caution">
    <text evidence="2">The sequence shown here is derived from an EMBL/GenBank/DDBJ whole genome shotgun (WGS) entry which is preliminary data.</text>
</comment>
<evidence type="ECO:0000313" key="2">
    <source>
        <dbReference type="EMBL" id="OGY32580.1"/>
    </source>
</evidence>
<dbReference type="AlphaFoldDB" id="A0A1G1WZ22"/>
<dbReference type="InterPro" id="IPR018580">
    <property type="entry name" value="Uncharacterised_YfhO"/>
</dbReference>
<sequence length="195" mass="22551">MAWFRDFGNRFPTKKVQETPVFKQTNYLPRFYISHQGTVAPEEEVLDVVTNEPRNVDLKSKSFFEDQDEELVGDLANASGKSYSEEEKVEVKTYRNNEIILSVNPESNGFLNSSEIYYPGWKAFVDGQEAKVRKTNYAFRSVYLPQGSKEVRFLYDPLSFKLGSWVTLATLVTLSLFVFRASLRRFPRLNPLAQH</sequence>